<proteinExistence type="predicted"/>
<evidence type="ECO:0000313" key="2">
    <source>
        <dbReference type="Proteomes" id="UP000814172"/>
    </source>
</evidence>
<keyword evidence="2" id="KW-1185">Reference proteome</keyword>
<evidence type="ECO:0000313" key="1">
    <source>
        <dbReference type="EMBL" id="MCF5061304.1"/>
    </source>
</evidence>
<sequence length="138" mass="16577">MLKAPFTDTPYIPNISHILGALSIYDLENTVGEELRKYDPNNAQEREKIIRDFIIKDLLYLSYRHRYYLILELEKALKTPKYNFAKEFESDYDEHITMAWDETEIDDPRLFFADILRLANEEWKDDLYKASLEDQSTW</sequence>
<dbReference type="GeneID" id="55537414"/>
<comment type="caution">
    <text evidence="1">The sequence shown here is derived from an EMBL/GenBank/DDBJ whole genome shotgun (WGS) entry which is preliminary data.</text>
</comment>
<dbReference type="EMBL" id="WKEW01000287">
    <property type="protein sequence ID" value="MCF5061304.1"/>
    <property type="molecule type" value="Genomic_DNA"/>
</dbReference>
<dbReference type="Proteomes" id="UP000814172">
    <property type="component" value="Unassembled WGS sequence"/>
</dbReference>
<protein>
    <submittedName>
        <fullName evidence="1">Uncharacterized protein</fullName>
    </submittedName>
</protein>
<dbReference type="RefSeq" id="WP_070995311.1">
    <property type="nucleotide sequence ID" value="NZ_CAXAQG010000030.1"/>
</dbReference>
<name>A0AAW5AJD5_9PSED</name>
<accession>A0AAW5AJD5</accession>
<organism evidence="1 2">
    <name type="scientific">Pseudomonas proteolytica</name>
    <dbReference type="NCBI Taxonomy" id="219574"/>
    <lineage>
        <taxon>Bacteria</taxon>
        <taxon>Pseudomonadati</taxon>
        <taxon>Pseudomonadota</taxon>
        <taxon>Gammaproteobacteria</taxon>
        <taxon>Pseudomonadales</taxon>
        <taxon>Pseudomonadaceae</taxon>
        <taxon>Pseudomonas</taxon>
    </lineage>
</organism>
<dbReference type="AlphaFoldDB" id="A0AAW5AJD5"/>
<gene>
    <name evidence="1" type="ORF">GIW75_30725</name>
</gene>
<reference evidence="1 2" key="1">
    <citation type="submission" date="2019-11" db="EMBL/GenBank/DDBJ databases">
        <title>Epiphytic Pseudomonas syringae from cherry orchards.</title>
        <authorList>
            <person name="Hulin M.T."/>
        </authorList>
    </citation>
    <scope>NUCLEOTIDE SEQUENCE [LARGE SCALE GENOMIC DNA]</scope>
    <source>
        <strain evidence="1 2">PA-6-9F</strain>
    </source>
</reference>